<protein>
    <submittedName>
        <fullName evidence="2">Uncharacterized protein</fullName>
    </submittedName>
</protein>
<feature type="compositionally biased region" description="Polar residues" evidence="1">
    <location>
        <begin position="184"/>
        <end position="199"/>
    </location>
</feature>
<organism evidence="2 3">
    <name type="scientific">Alectoria fallacina</name>
    <dbReference type="NCBI Taxonomy" id="1903189"/>
    <lineage>
        <taxon>Eukaryota</taxon>
        <taxon>Fungi</taxon>
        <taxon>Dikarya</taxon>
        <taxon>Ascomycota</taxon>
        <taxon>Pezizomycotina</taxon>
        <taxon>Lecanoromycetes</taxon>
        <taxon>OSLEUM clade</taxon>
        <taxon>Lecanoromycetidae</taxon>
        <taxon>Lecanorales</taxon>
        <taxon>Lecanorineae</taxon>
        <taxon>Parmeliaceae</taxon>
        <taxon>Alectoria</taxon>
    </lineage>
</organism>
<proteinExistence type="predicted"/>
<evidence type="ECO:0000256" key="1">
    <source>
        <dbReference type="SAM" id="MobiDB-lite"/>
    </source>
</evidence>
<feature type="compositionally biased region" description="Low complexity" evidence="1">
    <location>
        <begin position="214"/>
        <end position="226"/>
    </location>
</feature>
<dbReference type="Proteomes" id="UP000664203">
    <property type="component" value="Unassembled WGS sequence"/>
</dbReference>
<comment type="caution">
    <text evidence="2">The sequence shown here is derived from an EMBL/GenBank/DDBJ whole genome shotgun (WGS) entry which is preliminary data.</text>
</comment>
<sequence length="692" mass="70857">MFYLQVVGTAVMKDECGFLTPILTNPIITLPPNVLSTYVPPYYSIGSTYTDLNVNAGEFVGHAEPLNIANLQCPTFGLGTETSADGNVYTTVGPPWLPIIIPPSEVFNLDPVWETHCTELASYYVFESFAIFDPPLALAPESYLVAPSPAASSTNLRGPPHTPANPTAAYDPPTPSDPPISSAKSQVGSSPTSQYSPANAAQPAAVPLDSAAKPTTAPDPSDASSPEPQEGDDIQLGSPGLESSISSVLGKSDSKPGESSSVDPTLIIPVPGFGIEEVTVGGQIISISPSGIHLSGTSYSPGGPPITLSGGVFSLVSTSPVGEAIKSDEDPPTKDQPFAPTIQTIDGQTVVSNTSGVYVAGLKFTPGRVAITASNNMISLSPAGTLVIGSSSVALSLADTQEPSPSLFNFNGVTVQAEGSAAVIGGIILTPGGPGTFIGEKSISLEQDGTMNIGTSLFALPTTQETIPNTFNLDGMTIQAKPSAAVIDGITLIPGEPDTKINGNSISLEQGGTLDIGTSRLVLPIAQETTPSAFKLDGMTVQVESSAILINGITLTPSDSGISIDGTRVSLEQDRTLDIGSSHFALQPAAEETPCNGFDLDGMTVQAQRSAVVVNGITLAPGGPGTTIDGSSVRLESGGTLDVGTGRFAIPTGSVNGTSIQALEGAQEKAHRMSHSLGVAAMLIWGLWMMAS</sequence>
<feature type="region of interest" description="Disordered" evidence="1">
    <location>
        <begin position="148"/>
        <end position="265"/>
    </location>
</feature>
<dbReference type="AlphaFoldDB" id="A0A8H3IZN4"/>
<evidence type="ECO:0000313" key="2">
    <source>
        <dbReference type="EMBL" id="CAF9937175.1"/>
    </source>
</evidence>
<name>A0A8H3IZN4_9LECA</name>
<dbReference type="EMBL" id="CAJPDR010000462">
    <property type="protein sequence ID" value="CAF9937175.1"/>
    <property type="molecule type" value="Genomic_DNA"/>
</dbReference>
<dbReference type="OrthoDB" id="3944128at2759"/>
<keyword evidence="3" id="KW-1185">Reference proteome</keyword>
<evidence type="ECO:0000313" key="3">
    <source>
        <dbReference type="Proteomes" id="UP000664203"/>
    </source>
</evidence>
<gene>
    <name evidence="2" type="ORF">ALECFALPRED_007129</name>
</gene>
<reference evidence="2" key="1">
    <citation type="submission" date="2021-03" db="EMBL/GenBank/DDBJ databases">
        <authorList>
            <person name="Tagirdzhanova G."/>
        </authorList>
    </citation>
    <scope>NUCLEOTIDE SEQUENCE</scope>
</reference>
<accession>A0A8H3IZN4</accession>